<gene>
    <name evidence="2" type="ORF">METZ01_LOCUS494359</name>
</gene>
<dbReference type="EMBL" id="UINC01215692">
    <property type="protein sequence ID" value="SVE41505.1"/>
    <property type="molecule type" value="Genomic_DNA"/>
</dbReference>
<proteinExistence type="predicted"/>
<dbReference type="Gene3D" id="3.40.50.150">
    <property type="entry name" value="Vaccinia Virus protein VP39"/>
    <property type="match status" value="1"/>
</dbReference>
<accession>A0A383DB73</accession>
<feature type="non-terminal residue" evidence="2">
    <location>
        <position position="215"/>
    </location>
</feature>
<dbReference type="SUPFAM" id="SSF53335">
    <property type="entry name" value="S-adenosyl-L-methionine-dependent methyltransferases"/>
    <property type="match status" value="1"/>
</dbReference>
<dbReference type="AlphaFoldDB" id="A0A383DB73"/>
<organism evidence="2">
    <name type="scientific">marine metagenome</name>
    <dbReference type="NCBI Taxonomy" id="408172"/>
    <lineage>
        <taxon>unclassified sequences</taxon>
        <taxon>metagenomes</taxon>
        <taxon>ecological metagenomes</taxon>
    </lineage>
</organism>
<evidence type="ECO:0000313" key="2">
    <source>
        <dbReference type="EMBL" id="SVE41505.1"/>
    </source>
</evidence>
<protein>
    <recommendedName>
        <fullName evidence="1">Methyltransferase type 11 domain-containing protein</fullName>
    </recommendedName>
</protein>
<evidence type="ECO:0000259" key="1">
    <source>
        <dbReference type="Pfam" id="PF08241"/>
    </source>
</evidence>
<sequence length="215" mass="24858">MKNPYTKLNTLKKINPTGLSEASEGEMPEYLKKNPGHKILNVGSGNTRLIDNRIVHMDIFRYEVIDLIADASHLPFADRSFDAVFCDAVLEHVKNPFQVVGEFSRVLKEEGYVSAGVPFLFPYHDVPDHYFNFSSSGIKSLFKDYQPIQTGVYLGPWYALRNIIGNYKKMLKRVYKDQQVGILERIRVFFIYRLLSWGMKFNHQTIALTEEEQNV</sequence>
<dbReference type="CDD" id="cd02440">
    <property type="entry name" value="AdoMet_MTases"/>
    <property type="match status" value="1"/>
</dbReference>
<dbReference type="GO" id="GO:0008757">
    <property type="term" value="F:S-adenosylmethionine-dependent methyltransferase activity"/>
    <property type="evidence" value="ECO:0007669"/>
    <property type="project" value="InterPro"/>
</dbReference>
<name>A0A383DB73_9ZZZZ</name>
<feature type="domain" description="Methyltransferase type 11" evidence="1">
    <location>
        <begin position="67"/>
        <end position="113"/>
    </location>
</feature>
<dbReference type="Pfam" id="PF08241">
    <property type="entry name" value="Methyltransf_11"/>
    <property type="match status" value="1"/>
</dbReference>
<reference evidence="2" key="1">
    <citation type="submission" date="2018-05" db="EMBL/GenBank/DDBJ databases">
        <authorList>
            <person name="Lanie J.A."/>
            <person name="Ng W.-L."/>
            <person name="Kazmierczak K.M."/>
            <person name="Andrzejewski T.M."/>
            <person name="Davidsen T.M."/>
            <person name="Wayne K.J."/>
            <person name="Tettelin H."/>
            <person name="Glass J.I."/>
            <person name="Rusch D."/>
            <person name="Podicherti R."/>
            <person name="Tsui H.-C.T."/>
            <person name="Winkler M.E."/>
        </authorList>
    </citation>
    <scope>NUCLEOTIDE SEQUENCE</scope>
</reference>
<dbReference type="InterPro" id="IPR029063">
    <property type="entry name" value="SAM-dependent_MTases_sf"/>
</dbReference>
<dbReference type="InterPro" id="IPR013216">
    <property type="entry name" value="Methyltransf_11"/>
</dbReference>